<protein>
    <submittedName>
        <fullName evidence="1">Putative secreted protein DUF2259</fullName>
    </submittedName>
</protein>
<organism evidence="1 2">
    <name type="scientific">Rhizobium loti</name>
    <name type="common">Mesorhizobium loti</name>
    <dbReference type="NCBI Taxonomy" id="381"/>
    <lineage>
        <taxon>Bacteria</taxon>
        <taxon>Pseudomonadati</taxon>
        <taxon>Pseudomonadota</taxon>
        <taxon>Alphaproteobacteria</taxon>
        <taxon>Hyphomicrobiales</taxon>
        <taxon>Phyllobacteriaceae</taxon>
        <taxon>Mesorhizobium</taxon>
    </lineage>
</organism>
<dbReference type="Proteomes" id="UP000245631">
    <property type="component" value="Unassembled WGS sequence"/>
</dbReference>
<accession>A0A8E3B4I5</accession>
<proteinExistence type="predicted"/>
<name>A0A8E3B4I5_RHILI</name>
<reference evidence="1 2" key="1">
    <citation type="submission" date="2018-05" db="EMBL/GenBank/DDBJ databases">
        <title>Genomic Encyclopedia of Type Strains, Phase IV (KMG-IV): sequencing the most valuable type-strain genomes for metagenomic binning, comparative biology and taxonomic classification.</title>
        <authorList>
            <person name="Goeker M."/>
        </authorList>
    </citation>
    <scope>NUCLEOTIDE SEQUENCE [LARGE SCALE GENOMIC DNA]</scope>
    <source>
        <strain evidence="1 2">DSM 2626</strain>
    </source>
</reference>
<dbReference type="EMBL" id="QGGH01000004">
    <property type="protein sequence ID" value="PWJ90831.1"/>
    <property type="molecule type" value="Genomic_DNA"/>
</dbReference>
<gene>
    <name evidence="1" type="ORF">C8D77_104173</name>
</gene>
<sequence length="88" mass="9654">MFGKFRCDAKRRYIRQGARLSADAARAGVARRQAVPGSINGPTSYSLSESYEFTPAGKPAVIVVLVQRFSQGFEGRDRCFLAVTGQPR</sequence>
<comment type="caution">
    <text evidence="1">The sequence shown here is derived from an EMBL/GenBank/DDBJ whole genome shotgun (WGS) entry which is preliminary data.</text>
</comment>
<evidence type="ECO:0000313" key="1">
    <source>
        <dbReference type="EMBL" id="PWJ90831.1"/>
    </source>
</evidence>
<dbReference type="AlphaFoldDB" id="A0A8E3B4I5"/>
<evidence type="ECO:0000313" key="2">
    <source>
        <dbReference type="Proteomes" id="UP000245631"/>
    </source>
</evidence>